<evidence type="ECO:0000313" key="13">
    <source>
        <dbReference type="EMBL" id="OPX44870.1"/>
    </source>
</evidence>
<dbReference type="RefSeq" id="WP_080063865.1">
    <property type="nucleotide sequence ID" value="NZ_MZGX01000007.1"/>
</dbReference>
<dbReference type="EMBL" id="MZGX01000007">
    <property type="protein sequence ID" value="OPX44870.1"/>
    <property type="molecule type" value="Genomic_DNA"/>
</dbReference>
<evidence type="ECO:0000256" key="7">
    <source>
        <dbReference type="ARBA" id="ARBA00023136"/>
    </source>
</evidence>
<dbReference type="InterPro" id="IPR000644">
    <property type="entry name" value="CBS_dom"/>
</dbReference>
<evidence type="ECO:0000256" key="10">
    <source>
        <dbReference type="SAM" id="Phobius"/>
    </source>
</evidence>
<keyword evidence="7 9" id="KW-0472">Membrane</keyword>
<feature type="domain" description="CBS" evidence="11">
    <location>
        <begin position="286"/>
        <end position="343"/>
    </location>
</feature>
<evidence type="ECO:0000256" key="6">
    <source>
        <dbReference type="ARBA" id="ARBA00023122"/>
    </source>
</evidence>
<dbReference type="InterPro" id="IPR016169">
    <property type="entry name" value="FAD-bd_PCMH_sub2"/>
</dbReference>
<dbReference type="Gene3D" id="3.30.465.10">
    <property type="match status" value="1"/>
</dbReference>
<reference evidence="13 14" key="1">
    <citation type="submission" date="2017-03" db="EMBL/GenBank/DDBJ databases">
        <title>Genome sequence of Clostridium hungatei DSM 14427.</title>
        <authorList>
            <person name="Poehlein A."/>
            <person name="Daniel R."/>
        </authorList>
    </citation>
    <scope>NUCLEOTIDE SEQUENCE [LARGE SCALE GENOMIC DNA]</scope>
    <source>
        <strain evidence="13 14">DSM 14427</strain>
    </source>
</reference>
<comment type="similarity">
    <text evidence="2">Belongs to the UPF0053 family.</text>
</comment>
<dbReference type="Pfam" id="PF01595">
    <property type="entry name" value="CNNM"/>
    <property type="match status" value="1"/>
</dbReference>
<name>A0A1V4SLY3_RUMHU</name>
<dbReference type="InterPro" id="IPR002550">
    <property type="entry name" value="CNNM"/>
</dbReference>
<evidence type="ECO:0000256" key="3">
    <source>
        <dbReference type="ARBA" id="ARBA00022692"/>
    </source>
</evidence>
<dbReference type="SUPFAM" id="SSF54631">
    <property type="entry name" value="CBS-domain pair"/>
    <property type="match status" value="1"/>
</dbReference>
<evidence type="ECO:0000256" key="5">
    <source>
        <dbReference type="ARBA" id="ARBA00022989"/>
    </source>
</evidence>
<keyword evidence="4" id="KW-0677">Repeat</keyword>
<evidence type="ECO:0000256" key="4">
    <source>
        <dbReference type="ARBA" id="ARBA00022737"/>
    </source>
</evidence>
<dbReference type="SUPFAM" id="SSF56176">
    <property type="entry name" value="FAD-binding/transporter-associated domain-like"/>
    <property type="match status" value="1"/>
</dbReference>
<dbReference type="InterPro" id="IPR046342">
    <property type="entry name" value="CBS_dom_sf"/>
</dbReference>
<dbReference type="GO" id="GO:0050660">
    <property type="term" value="F:flavin adenine dinucleotide binding"/>
    <property type="evidence" value="ECO:0007669"/>
    <property type="project" value="InterPro"/>
</dbReference>
<dbReference type="PANTHER" id="PTHR22777">
    <property type="entry name" value="HEMOLYSIN-RELATED"/>
    <property type="match status" value="1"/>
</dbReference>
<evidence type="ECO:0000259" key="11">
    <source>
        <dbReference type="PROSITE" id="PS51371"/>
    </source>
</evidence>
<accession>A0A1V4SLY3</accession>
<gene>
    <name evidence="13" type="primary">corC_2</name>
    <name evidence="13" type="ORF">CLHUN_14240</name>
</gene>
<keyword evidence="14" id="KW-1185">Reference proteome</keyword>
<evidence type="ECO:0000256" key="8">
    <source>
        <dbReference type="PROSITE-ProRule" id="PRU00703"/>
    </source>
</evidence>
<dbReference type="GO" id="GO:0005886">
    <property type="term" value="C:plasma membrane"/>
    <property type="evidence" value="ECO:0007669"/>
    <property type="project" value="TreeGrafter"/>
</dbReference>
<keyword evidence="5 9" id="KW-1133">Transmembrane helix</keyword>
<dbReference type="InterPro" id="IPR005170">
    <property type="entry name" value="Transptr-assoc_dom"/>
</dbReference>
<sequence>MFTRILLLIVLIFLNAFFSGAEIALISLNDKRIKKQADEGDKKARQLHNFLSEPSRFLATIQIGITFAGFLASAFAAESFVDDLASLAVRLKFPLGEALVRTISLILITIVLSYFTLVFGELIPKRIAMQKADFISRLAVGPLILLSRLTNPFVKFLTGSTNFFIRLLGGNPSADDHERVTEEEIRMMMEVGEEKGVIQDTEKEMIDNIFEFDNKHVAEIMTHRTKIVGIPVDSDLDYALYIMDKEKYTRVPVYKDNIDNIVGILHVKDLIQYMLSPSRQFNLSDITRNPYFVPKSKRTDELFKEMQKDKLHMAVVIDDYGGTAGVVTMENLLEEIVGNIFDEYDIEHKDVEYLDNDTYIFEGSISLDKVAEILDEPFPVGDFITLSGFIMDLLGRIPKNGENPQVEYQNIQFRVAELEGKRIVKVEAGRKAGTSVTTVCKE</sequence>
<protein>
    <submittedName>
        <fullName evidence="13">Magnesium and cobalt efflux protein CorC</fullName>
    </submittedName>
</protein>
<dbReference type="InterPro" id="IPR036318">
    <property type="entry name" value="FAD-bd_PCMH-like_sf"/>
</dbReference>
<dbReference type="PROSITE" id="PS51371">
    <property type="entry name" value="CBS"/>
    <property type="match status" value="2"/>
</dbReference>
<evidence type="ECO:0000256" key="2">
    <source>
        <dbReference type="ARBA" id="ARBA00006337"/>
    </source>
</evidence>
<proteinExistence type="inferred from homology"/>
<evidence type="ECO:0000313" key="14">
    <source>
        <dbReference type="Proteomes" id="UP000191554"/>
    </source>
</evidence>
<feature type="domain" description="CBS" evidence="11">
    <location>
        <begin position="221"/>
        <end position="281"/>
    </location>
</feature>
<dbReference type="STRING" id="48256.CLHUN_14240"/>
<dbReference type="FunFam" id="3.10.580.10:FF:000002">
    <property type="entry name" value="Magnesium/cobalt efflux protein CorC"/>
    <property type="match status" value="1"/>
</dbReference>
<dbReference type="Pfam" id="PF03471">
    <property type="entry name" value="CorC_HlyC"/>
    <property type="match status" value="1"/>
</dbReference>
<dbReference type="PANTHER" id="PTHR22777:SF17">
    <property type="entry name" value="UPF0053 PROTEIN SLL0260"/>
    <property type="match status" value="1"/>
</dbReference>
<feature type="transmembrane region" description="Helical" evidence="10">
    <location>
        <begin position="6"/>
        <end position="28"/>
    </location>
</feature>
<dbReference type="Pfam" id="PF00571">
    <property type="entry name" value="CBS"/>
    <property type="match status" value="2"/>
</dbReference>
<dbReference type="PROSITE" id="PS51846">
    <property type="entry name" value="CNNM"/>
    <property type="match status" value="1"/>
</dbReference>
<evidence type="ECO:0000256" key="9">
    <source>
        <dbReference type="PROSITE-ProRule" id="PRU01193"/>
    </source>
</evidence>
<dbReference type="SMART" id="SM01091">
    <property type="entry name" value="CorC_HlyC"/>
    <property type="match status" value="1"/>
</dbReference>
<feature type="domain" description="CNNM transmembrane" evidence="12">
    <location>
        <begin position="1"/>
        <end position="202"/>
    </location>
</feature>
<dbReference type="CDD" id="cd04590">
    <property type="entry name" value="CBS_pair_CorC_HlyC_assoc"/>
    <property type="match status" value="1"/>
</dbReference>
<organism evidence="13 14">
    <name type="scientific">Ruminiclostridium hungatei</name>
    <name type="common">Clostridium hungatei</name>
    <dbReference type="NCBI Taxonomy" id="48256"/>
    <lineage>
        <taxon>Bacteria</taxon>
        <taxon>Bacillati</taxon>
        <taxon>Bacillota</taxon>
        <taxon>Clostridia</taxon>
        <taxon>Eubacteriales</taxon>
        <taxon>Oscillospiraceae</taxon>
        <taxon>Ruminiclostridium</taxon>
    </lineage>
</organism>
<dbReference type="Gene3D" id="3.10.580.10">
    <property type="entry name" value="CBS-domain"/>
    <property type="match status" value="1"/>
</dbReference>
<evidence type="ECO:0000256" key="1">
    <source>
        <dbReference type="ARBA" id="ARBA00004141"/>
    </source>
</evidence>
<dbReference type="Proteomes" id="UP000191554">
    <property type="component" value="Unassembled WGS sequence"/>
</dbReference>
<keyword evidence="3 9" id="KW-0812">Transmembrane</keyword>
<evidence type="ECO:0000259" key="12">
    <source>
        <dbReference type="PROSITE" id="PS51846"/>
    </source>
</evidence>
<feature type="transmembrane region" description="Helical" evidence="10">
    <location>
        <begin position="98"/>
        <end position="119"/>
    </location>
</feature>
<keyword evidence="6 8" id="KW-0129">CBS domain</keyword>
<comment type="subcellular location">
    <subcellularLocation>
        <location evidence="1">Membrane</location>
        <topology evidence="1">Multi-pass membrane protein</topology>
    </subcellularLocation>
</comment>
<dbReference type="AlphaFoldDB" id="A0A1V4SLY3"/>
<dbReference type="OrthoDB" id="9798188at2"/>
<dbReference type="InterPro" id="IPR044751">
    <property type="entry name" value="Ion_transp-like_CBS"/>
</dbReference>
<feature type="transmembrane region" description="Helical" evidence="10">
    <location>
        <begin position="57"/>
        <end position="78"/>
    </location>
</feature>
<comment type="caution">
    <text evidence="13">The sequence shown here is derived from an EMBL/GenBank/DDBJ whole genome shotgun (WGS) entry which is preliminary data.</text>
</comment>